<feature type="region of interest" description="Disordered" evidence="6">
    <location>
        <begin position="642"/>
        <end position="741"/>
    </location>
</feature>
<feature type="transmembrane region" description="Helical" evidence="7">
    <location>
        <begin position="126"/>
        <end position="144"/>
    </location>
</feature>
<evidence type="ECO:0000256" key="3">
    <source>
        <dbReference type="ARBA" id="ARBA00022692"/>
    </source>
</evidence>
<dbReference type="Pfam" id="PF09924">
    <property type="entry name" value="LPG_synthase_C"/>
    <property type="match status" value="1"/>
</dbReference>
<dbReference type="InterPro" id="IPR051211">
    <property type="entry name" value="PG_lysyltransferase"/>
</dbReference>
<feature type="compositionally biased region" description="Basic and acidic residues" evidence="6">
    <location>
        <begin position="1"/>
        <end position="12"/>
    </location>
</feature>
<keyword evidence="5 7" id="KW-0472">Membrane</keyword>
<evidence type="ECO:0000259" key="8">
    <source>
        <dbReference type="Pfam" id="PF09924"/>
    </source>
</evidence>
<organism evidence="10 11">
    <name type="scientific">Catenulispora yoronensis</name>
    <dbReference type="NCBI Taxonomy" id="450799"/>
    <lineage>
        <taxon>Bacteria</taxon>
        <taxon>Bacillati</taxon>
        <taxon>Actinomycetota</taxon>
        <taxon>Actinomycetes</taxon>
        <taxon>Catenulisporales</taxon>
        <taxon>Catenulisporaceae</taxon>
        <taxon>Catenulispora</taxon>
    </lineage>
</organism>
<proteinExistence type="predicted"/>
<evidence type="ECO:0000256" key="4">
    <source>
        <dbReference type="ARBA" id="ARBA00022989"/>
    </source>
</evidence>
<feature type="compositionally biased region" description="Basic and acidic residues" evidence="6">
    <location>
        <begin position="699"/>
        <end position="710"/>
    </location>
</feature>
<dbReference type="InterPro" id="IPR024320">
    <property type="entry name" value="LPG_synthase_C"/>
</dbReference>
<keyword evidence="11" id="KW-1185">Reference proteome</keyword>
<sequence length="741" mass="81264">MAGNRGHDDTRSGRTAGDFPKDAPTGAGKRDNRVGSATPADDNPRGALERPSNMTRAKAMTSKTVPPKSDATAPPQQPRTWVPRLVAFITYLAGFGNIASAISPGFKHSRLHAISVRVPTEVQNLAAAATLLSGILLVLVAHALKRRKRRAWWVAVVLLVTVVVFHLVRSFRVPDHDAPMHYLGIQMVLTILLLILLVVYRDEFYALGDPYTRWRALRAFVLLAGFSFVTGMALMYWQGKRIEGDPSAWERLQHVALGLVGIEGPVRFKPHAGSTDDLVAAMLLGLGLMTALIVAYLLLRPAEPIARQSAEDDTRLRELIAKQGRRDSLAYFATHRDKSVIWSPSGKAAITYRVVSGVMLASGDPIGDPEAWPGAIKVFVEEADRHAWVVAVVGCSETGGEVWCREADLDALELGDEAICDVAAFSLEGRAMRNVRQMVNRVERQGYECQVRRLKDMPRAEVERIKTGIQAWRGASERGSFSMALGPERFGDPADGECVVATATKDGEVRALINFVPWGRDGMSLDLMVRDREAEPGLNELLIVKAVQACQGLGIIRVSLNFAVFRSALERGEKLGAGPITRMWRSVLVFFSRWYQIESLYKFNSKFQPVWVPRFVVFKNTRDIPRVGLAYAEAEGFIVPPGLPWSKKHQDERDLDVDGGPDDCPGEHDGYPAPDEQRDHEGKDCAGPPAAERAAQRAVEQRAAEQRAAEQRTLAAAAARKSGGTGESTPDVPPGRKAAND</sequence>
<name>A0ABP5FX22_9ACTN</name>
<evidence type="ECO:0000313" key="11">
    <source>
        <dbReference type="Proteomes" id="UP001500751"/>
    </source>
</evidence>
<gene>
    <name evidence="10" type="ORF">GCM10009839_38410</name>
</gene>
<feature type="compositionally biased region" description="Basic and acidic residues" evidence="6">
    <location>
        <begin position="665"/>
        <end position="684"/>
    </location>
</feature>
<evidence type="ECO:0000256" key="6">
    <source>
        <dbReference type="SAM" id="MobiDB-lite"/>
    </source>
</evidence>
<evidence type="ECO:0000256" key="7">
    <source>
        <dbReference type="SAM" id="Phobius"/>
    </source>
</evidence>
<evidence type="ECO:0000259" key="9">
    <source>
        <dbReference type="Pfam" id="PF16995"/>
    </source>
</evidence>
<dbReference type="PANTHER" id="PTHR34697:SF2">
    <property type="entry name" value="PHOSPHATIDYLGLYCEROL LYSYLTRANSFERASE"/>
    <property type="match status" value="1"/>
</dbReference>
<feature type="compositionally biased region" description="Low complexity" evidence="6">
    <location>
        <begin position="711"/>
        <end position="720"/>
    </location>
</feature>
<accession>A0ABP5FX22</accession>
<feature type="transmembrane region" description="Helical" evidence="7">
    <location>
        <begin position="85"/>
        <end position="106"/>
    </location>
</feature>
<reference evidence="11" key="1">
    <citation type="journal article" date="2019" name="Int. J. Syst. Evol. Microbiol.">
        <title>The Global Catalogue of Microorganisms (GCM) 10K type strain sequencing project: providing services to taxonomists for standard genome sequencing and annotation.</title>
        <authorList>
            <consortium name="The Broad Institute Genomics Platform"/>
            <consortium name="The Broad Institute Genome Sequencing Center for Infectious Disease"/>
            <person name="Wu L."/>
            <person name="Ma J."/>
        </authorList>
    </citation>
    <scope>NUCLEOTIDE SEQUENCE [LARGE SCALE GENOMIC DNA]</scope>
    <source>
        <strain evidence="11">JCM 16014</strain>
    </source>
</reference>
<feature type="transmembrane region" description="Helical" evidence="7">
    <location>
        <begin position="220"/>
        <end position="237"/>
    </location>
</feature>
<dbReference type="Proteomes" id="UP001500751">
    <property type="component" value="Unassembled WGS sequence"/>
</dbReference>
<feature type="domain" description="Phosphatidylglycerol lysyltransferase C-terminal" evidence="8">
    <location>
        <begin position="317"/>
        <end position="617"/>
    </location>
</feature>
<feature type="region of interest" description="Disordered" evidence="6">
    <location>
        <begin position="1"/>
        <end position="77"/>
    </location>
</feature>
<feature type="transmembrane region" description="Helical" evidence="7">
    <location>
        <begin position="151"/>
        <end position="168"/>
    </location>
</feature>
<feature type="transmembrane region" description="Helical" evidence="7">
    <location>
        <begin position="278"/>
        <end position="299"/>
    </location>
</feature>
<keyword evidence="2" id="KW-1003">Cell membrane</keyword>
<feature type="transmembrane region" description="Helical" evidence="7">
    <location>
        <begin position="180"/>
        <end position="200"/>
    </location>
</feature>
<comment type="caution">
    <text evidence="10">The sequence shown here is derived from an EMBL/GenBank/DDBJ whole genome shotgun (WGS) entry which is preliminary data.</text>
</comment>
<dbReference type="Pfam" id="PF16995">
    <property type="entry name" value="tRNA-synt_2_TM"/>
    <property type="match status" value="1"/>
</dbReference>
<dbReference type="InterPro" id="IPR031553">
    <property type="entry name" value="tRNA-synt_2_TM"/>
</dbReference>
<evidence type="ECO:0000256" key="2">
    <source>
        <dbReference type="ARBA" id="ARBA00022475"/>
    </source>
</evidence>
<dbReference type="PANTHER" id="PTHR34697">
    <property type="entry name" value="PHOSPHATIDYLGLYCEROL LYSYLTRANSFERASE"/>
    <property type="match status" value="1"/>
</dbReference>
<dbReference type="InterPro" id="IPR016181">
    <property type="entry name" value="Acyl_CoA_acyltransferase"/>
</dbReference>
<feature type="domain" description="Lysyl-tRNA synthetase N-terminal transmembrane region" evidence="9">
    <location>
        <begin position="80"/>
        <end position="295"/>
    </location>
</feature>
<evidence type="ECO:0000313" key="10">
    <source>
        <dbReference type="EMBL" id="GAA2034224.1"/>
    </source>
</evidence>
<keyword evidence="3 7" id="KW-0812">Transmembrane</keyword>
<dbReference type="SUPFAM" id="SSF55729">
    <property type="entry name" value="Acyl-CoA N-acyltransferases (Nat)"/>
    <property type="match status" value="1"/>
</dbReference>
<evidence type="ECO:0000256" key="5">
    <source>
        <dbReference type="ARBA" id="ARBA00023136"/>
    </source>
</evidence>
<comment type="subcellular location">
    <subcellularLocation>
        <location evidence="1">Cell membrane</location>
        <topology evidence="1">Multi-pass membrane protein</topology>
    </subcellularLocation>
</comment>
<evidence type="ECO:0000256" key="1">
    <source>
        <dbReference type="ARBA" id="ARBA00004651"/>
    </source>
</evidence>
<dbReference type="EMBL" id="BAAAQN010000021">
    <property type="protein sequence ID" value="GAA2034224.1"/>
    <property type="molecule type" value="Genomic_DNA"/>
</dbReference>
<keyword evidence="4 7" id="KW-1133">Transmembrane helix</keyword>
<protein>
    <submittedName>
        <fullName evidence="10">Phosphatidylglycerol lysyltransferase domain-containing protein</fullName>
    </submittedName>
</protein>